<dbReference type="InterPro" id="IPR001433">
    <property type="entry name" value="OxRdtase_FAD/NAD-bd"/>
</dbReference>
<dbReference type="InterPro" id="IPR050415">
    <property type="entry name" value="MRET"/>
</dbReference>
<comment type="similarity">
    <text evidence="2">In the C-terminal section; belongs to the flavoprotein pyridine nucleotide cytochrome reductase family.</text>
</comment>
<feature type="domain" description="Globin" evidence="8">
    <location>
        <begin position="46"/>
        <end position="179"/>
    </location>
</feature>
<dbReference type="InterPro" id="IPR039261">
    <property type="entry name" value="FNR_nucleotide-bd"/>
</dbReference>
<keyword evidence="11" id="KW-1185">Reference proteome</keyword>
<dbReference type="RefSeq" id="WP_417922391.1">
    <property type="nucleotide sequence ID" value="NZ_JBHSFS010000002.1"/>
</dbReference>
<comment type="similarity">
    <text evidence="7">Belongs to the globin family.</text>
</comment>
<evidence type="ECO:0000256" key="3">
    <source>
        <dbReference type="ARBA" id="ARBA00012229"/>
    </source>
</evidence>
<evidence type="ECO:0000313" key="10">
    <source>
        <dbReference type="EMBL" id="MFC4512394.1"/>
    </source>
</evidence>
<dbReference type="SUPFAM" id="SSF63380">
    <property type="entry name" value="Riboflavin synthase domain-like"/>
    <property type="match status" value="1"/>
</dbReference>
<dbReference type="CDD" id="cd06187">
    <property type="entry name" value="O2ase_reductase_like"/>
    <property type="match status" value="1"/>
</dbReference>
<dbReference type="PROSITE" id="PS51384">
    <property type="entry name" value="FAD_FR"/>
    <property type="match status" value="1"/>
</dbReference>
<dbReference type="EMBL" id="JBHSFS010000002">
    <property type="protein sequence ID" value="MFC4512394.1"/>
    <property type="molecule type" value="Genomic_DNA"/>
</dbReference>
<dbReference type="InterPro" id="IPR009050">
    <property type="entry name" value="Globin-like_sf"/>
</dbReference>
<dbReference type="Pfam" id="PF00175">
    <property type="entry name" value="NAD_binding_1"/>
    <property type="match status" value="1"/>
</dbReference>
<name>A0ABV9BEE4_9ACTN</name>
<evidence type="ECO:0000259" key="9">
    <source>
        <dbReference type="PROSITE" id="PS51384"/>
    </source>
</evidence>
<proteinExistence type="inferred from homology"/>
<evidence type="ECO:0000313" key="11">
    <source>
        <dbReference type="Proteomes" id="UP001595990"/>
    </source>
</evidence>
<accession>A0ABV9BEE4</accession>
<keyword evidence="7" id="KW-0479">Metal-binding</keyword>
<evidence type="ECO:0000256" key="5">
    <source>
        <dbReference type="ARBA" id="ARBA00048649"/>
    </source>
</evidence>
<dbReference type="CDD" id="cd19753">
    <property type="entry name" value="Mb-like_oxidoreductase"/>
    <property type="match status" value="1"/>
</dbReference>
<dbReference type="InterPro" id="IPR017927">
    <property type="entry name" value="FAD-bd_FR_type"/>
</dbReference>
<dbReference type="SUPFAM" id="SSF52343">
    <property type="entry name" value="Ferredoxin reductase-like, C-terminal NADP-linked domain"/>
    <property type="match status" value="1"/>
</dbReference>
<dbReference type="EC" id="1.14.12.17" evidence="3"/>
<dbReference type="Pfam" id="PF00042">
    <property type="entry name" value="Globin"/>
    <property type="match status" value="1"/>
</dbReference>
<protein>
    <recommendedName>
        <fullName evidence="3">nitric oxide dioxygenase</fullName>
        <ecNumber evidence="3">1.14.12.17</ecNumber>
    </recommendedName>
</protein>
<keyword evidence="7" id="KW-0813">Transport</keyword>
<keyword evidence="4" id="KW-0520">NAD</keyword>
<keyword evidence="7" id="KW-0408">Iron</keyword>
<evidence type="ECO:0000259" key="8">
    <source>
        <dbReference type="PROSITE" id="PS01033"/>
    </source>
</evidence>
<sequence>MNTPKGNDYYALLARHDAMRLRRQLLAPGGPPGPADSAGPAQATPYCDETDRRLILGHLDLVTPFEELITPLYEVMFRRHPYLRSMFPESMAFQRAHLAKMFQYLTDNLERPEDVVATFTRLGRDHRKLGVRRAHYATFEDALREALRLRAGRRWSVELERAWLRMLRSAVDAMVAGADAALTEPPYWHATVVRHDLRRPDLAVLRVRTHEPYPYRAGQYGALESPLLPHAWRQYSMACAPRADGIVEFHVRRTGPDGVSEALVDRTRAGDTLRLGPATGTMTLGDELSRDLLLVAGGSGLAPVKALLDELTSRRAGGPRVQLLLAARDRGDLYDGEWLADFERRRPWLTVLPVLGDAPPPGGRSPLTDTLVRHGAWADRLAYVSGPAGMVEATVRALRELGVPAARIHHDPLGSSPVSSVSAASW</sequence>
<organism evidence="10 11">
    <name type="scientific">Streptomyces ehimensis</name>
    <dbReference type="NCBI Taxonomy" id="68195"/>
    <lineage>
        <taxon>Bacteria</taxon>
        <taxon>Bacillati</taxon>
        <taxon>Actinomycetota</taxon>
        <taxon>Actinomycetes</taxon>
        <taxon>Kitasatosporales</taxon>
        <taxon>Streptomycetaceae</taxon>
        <taxon>Streptomyces</taxon>
    </lineage>
</organism>
<reference evidence="11" key="1">
    <citation type="journal article" date="2019" name="Int. J. Syst. Evol. Microbiol.">
        <title>The Global Catalogue of Microorganisms (GCM) 10K type strain sequencing project: providing services to taxonomists for standard genome sequencing and annotation.</title>
        <authorList>
            <consortium name="The Broad Institute Genomics Platform"/>
            <consortium name="The Broad Institute Genome Sequencing Center for Infectious Disease"/>
            <person name="Wu L."/>
            <person name="Ma J."/>
        </authorList>
    </citation>
    <scope>NUCLEOTIDE SEQUENCE [LARGE SCALE GENOMIC DNA]</scope>
    <source>
        <strain evidence="11">CECT 8064</strain>
    </source>
</reference>
<dbReference type="InterPro" id="IPR012292">
    <property type="entry name" value="Globin/Proto"/>
</dbReference>
<dbReference type="PANTHER" id="PTHR47354">
    <property type="entry name" value="NADH OXIDOREDUCTASE HCR"/>
    <property type="match status" value="1"/>
</dbReference>
<comment type="catalytic activity">
    <reaction evidence="6">
        <text>2 nitric oxide + NADPH + 2 O2 = 2 nitrate + NADP(+) + H(+)</text>
        <dbReference type="Rhea" id="RHEA:19465"/>
        <dbReference type="ChEBI" id="CHEBI:15378"/>
        <dbReference type="ChEBI" id="CHEBI:15379"/>
        <dbReference type="ChEBI" id="CHEBI:16480"/>
        <dbReference type="ChEBI" id="CHEBI:17632"/>
        <dbReference type="ChEBI" id="CHEBI:57783"/>
        <dbReference type="ChEBI" id="CHEBI:58349"/>
        <dbReference type="EC" id="1.14.12.17"/>
    </reaction>
</comment>
<dbReference type="PANTHER" id="PTHR47354:SF5">
    <property type="entry name" value="PROTEIN RFBI"/>
    <property type="match status" value="1"/>
</dbReference>
<evidence type="ECO:0000256" key="2">
    <source>
        <dbReference type="ARBA" id="ARBA00006401"/>
    </source>
</evidence>
<dbReference type="SUPFAM" id="SSF46458">
    <property type="entry name" value="Globin-like"/>
    <property type="match status" value="1"/>
</dbReference>
<comment type="cofactor">
    <cofactor evidence="1">
        <name>FAD</name>
        <dbReference type="ChEBI" id="CHEBI:57692"/>
    </cofactor>
</comment>
<feature type="domain" description="FAD-binding FR-type" evidence="9">
    <location>
        <begin position="185"/>
        <end position="285"/>
    </location>
</feature>
<evidence type="ECO:0000256" key="4">
    <source>
        <dbReference type="ARBA" id="ARBA00023027"/>
    </source>
</evidence>
<evidence type="ECO:0000256" key="6">
    <source>
        <dbReference type="ARBA" id="ARBA00049433"/>
    </source>
</evidence>
<dbReference type="InterPro" id="IPR017938">
    <property type="entry name" value="Riboflavin_synthase-like_b-brl"/>
</dbReference>
<dbReference type="Gene3D" id="2.40.30.10">
    <property type="entry name" value="Translation factors"/>
    <property type="match status" value="1"/>
</dbReference>
<comment type="catalytic activity">
    <reaction evidence="5">
        <text>2 nitric oxide + NADH + 2 O2 = 2 nitrate + NAD(+) + H(+)</text>
        <dbReference type="Rhea" id="RHEA:19469"/>
        <dbReference type="ChEBI" id="CHEBI:15378"/>
        <dbReference type="ChEBI" id="CHEBI:15379"/>
        <dbReference type="ChEBI" id="CHEBI:16480"/>
        <dbReference type="ChEBI" id="CHEBI:17632"/>
        <dbReference type="ChEBI" id="CHEBI:57540"/>
        <dbReference type="ChEBI" id="CHEBI:57945"/>
        <dbReference type="EC" id="1.14.12.17"/>
    </reaction>
</comment>
<keyword evidence="7" id="KW-0561">Oxygen transport</keyword>
<evidence type="ECO:0000256" key="1">
    <source>
        <dbReference type="ARBA" id="ARBA00001974"/>
    </source>
</evidence>
<keyword evidence="7" id="KW-0349">Heme</keyword>
<dbReference type="Gene3D" id="3.40.50.80">
    <property type="entry name" value="Nucleotide-binding domain of ferredoxin-NADP reductase (FNR) module"/>
    <property type="match status" value="1"/>
</dbReference>
<dbReference type="InterPro" id="IPR000971">
    <property type="entry name" value="Globin"/>
</dbReference>
<dbReference type="Gene3D" id="1.10.490.10">
    <property type="entry name" value="Globins"/>
    <property type="match status" value="1"/>
</dbReference>
<dbReference type="PRINTS" id="PR00410">
    <property type="entry name" value="PHEHYDRXLASE"/>
</dbReference>
<comment type="caution">
    <text evidence="10">The sequence shown here is derived from an EMBL/GenBank/DDBJ whole genome shotgun (WGS) entry which is preliminary data.</text>
</comment>
<evidence type="ECO:0000256" key="7">
    <source>
        <dbReference type="RuleBase" id="RU000356"/>
    </source>
</evidence>
<gene>
    <name evidence="10" type="ORF">ACFPEN_05540</name>
</gene>
<dbReference type="PROSITE" id="PS01033">
    <property type="entry name" value="GLOBIN"/>
    <property type="match status" value="1"/>
</dbReference>
<dbReference type="Proteomes" id="UP001595990">
    <property type="component" value="Unassembled WGS sequence"/>
</dbReference>